<evidence type="ECO:0000313" key="1">
    <source>
        <dbReference type="EMBL" id="EGJ33094.1"/>
    </source>
</evidence>
<dbReference type="Proteomes" id="UP000003959">
    <property type="component" value="Unassembled WGS sequence"/>
</dbReference>
<evidence type="ECO:0008006" key="3">
    <source>
        <dbReference type="Google" id="ProtNLM"/>
    </source>
</evidence>
<dbReference type="PANTHER" id="PTHR48219">
    <property type="entry name" value="VACUOLAR PROTEIN SORTING-ASSOCIATED PROTEIN 62-RELATED"/>
    <property type="match status" value="1"/>
</dbReference>
<proteinExistence type="predicted"/>
<dbReference type="OrthoDB" id="9794228at2"/>
<dbReference type="EMBL" id="GL890873">
    <property type="protein sequence ID" value="EGJ33094.1"/>
    <property type="molecule type" value="Genomic_DNA"/>
</dbReference>
<organism evidence="1 2">
    <name type="scientific">Moorena producens 3L</name>
    <dbReference type="NCBI Taxonomy" id="489825"/>
    <lineage>
        <taxon>Bacteria</taxon>
        <taxon>Bacillati</taxon>
        <taxon>Cyanobacteriota</taxon>
        <taxon>Cyanophyceae</taxon>
        <taxon>Coleofasciculales</taxon>
        <taxon>Coleofasciculaceae</taxon>
        <taxon>Moorena</taxon>
    </lineage>
</organism>
<dbReference type="HOGENOM" id="CLU_1244167_0_0_3"/>
<dbReference type="InterPro" id="IPR009291">
    <property type="entry name" value="Vps62"/>
</dbReference>
<accession>F4XQR5</accession>
<dbReference type="Pfam" id="PF06101">
    <property type="entry name" value="Vps62"/>
    <property type="match status" value="1"/>
</dbReference>
<keyword evidence="2" id="KW-1185">Reference proteome</keyword>
<protein>
    <recommendedName>
        <fullName evidence="3">Vps62-related protein</fullName>
    </recommendedName>
</protein>
<reference evidence="2" key="1">
    <citation type="journal article" date="2011" name="Proc. Natl. Acad. Sci. U.S.A.">
        <title>Genomic insights into the physiology and ecology of the marine filamentous cyanobacterium Lyngbya majuscula.</title>
        <authorList>
            <person name="Jones A.C."/>
            <person name="Monroe E.A."/>
            <person name="Podell S."/>
            <person name="Hess W.R."/>
            <person name="Klages S."/>
            <person name="Esquenazi E."/>
            <person name="Niessen S."/>
            <person name="Hoover H."/>
            <person name="Rothmann M."/>
            <person name="Lasken R.S."/>
            <person name="Yates J.R.III."/>
            <person name="Reinhardt R."/>
            <person name="Kube M."/>
            <person name="Burkart M.D."/>
            <person name="Allen E.E."/>
            <person name="Dorrestein P.C."/>
            <person name="Gerwick W.H."/>
            <person name="Gerwick L."/>
        </authorList>
    </citation>
    <scope>NUCLEOTIDE SEQUENCE [LARGE SCALE GENOMIC DNA]</scope>
    <source>
        <strain evidence="2">3L</strain>
    </source>
</reference>
<dbReference type="RefSeq" id="WP_008183097.1">
    <property type="nucleotide sequence ID" value="NZ_GL890873.1"/>
</dbReference>
<name>F4XQR5_9CYAN</name>
<dbReference type="AlphaFoldDB" id="F4XQR5"/>
<dbReference type="PANTHER" id="PTHR48219:SF2">
    <property type="entry name" value="VACUOLAR PROTEIN SORTING-ASSOCIATED PROTEIN 62"/>
    <property type="match status" value="1"/>
</dbReference>
<gene>
    <name evidence="1" type="ORF">LYNGBM3L_54040</name>
</gene>
<dbReference type="eggNOG" id="COG0741">
    <property type="taxonomic scope" value="Bacteria"/>
</dbReference>
<sequence length="222" mass="24612">MGLPFTTINKGNLKTMKRFLAIFVLLLAFATVNVQSAKALSLFDLNIQKCDKFDLVWYDRGSGAERDGAFYRPVPTPGFFVVGDYGQGNYGQPNGDVLCFNPLKKSALANPIDFALIWKDTGSGAHRDGSFWRPIPPQGYSCIGDVVQEGYAKPYRPDYKCLHNDLISPWSPEQTSFVWNDRGSGADADVSVYSVPFSKVIHVQGNYSPPHGPIYDLNLNSF</sequence>
<evidence type="ECO:0000313" key="2">
    <source>
        <dbReference type="Proteomes" id="UP000003959"/>
    </source>
</evidence>